<reference evidence="2" key="2">
    <citation type="submission" date="2020-05" db="UniProtKB">
        <authorList>
            <consortium name="EnsemblMetazoa"/>
        </authorList>
    </citation>
    <scope>IDENTIFICATION</scope>
    <source>
        <strain evidence="2">wikel</strain>
    </source>
</reference>
<dbReference type="PaxDb" id="6945-B7PZB9"/>
<name>B7PZB9_IXOSC</name>
<dbReference type="VEuPathDB" id="VectorBase:ISCW009419"/>
<accession>B7PZB9</accession>
<evidence type="ECO:0000313" key="1">
    <source>
        <dbReference type="EMBL" id="EEC11941.1"/>
    </source>
</evidence>
<dbReference type="InParanoid" id="B7PZB9"/>
<dbReference type="EMBL" id="DS825494">
    <property type="protein sequence ID" value="EEC11941.1"/>
    <property type="molecule type" value="Genomic_DNA"/>
</dbReference>
<dbReference type="OrthoDB" id="6482859at2759"/>
<proteinExistence type="predicted"/>
<dbReference type="AlphaFoldDB" id="B7PZB9"/>
<evidence type="ECO:0000313" key="3">
    <source>
        <dbReference type="Proteomes" id="UP000001555"/>
    </source>
</evidence>
<dbReference type="HOGENOM" id="CLU_1469804_0_0_1"/>
<sequence length="184" mass="21072">MQPKVQCAFQLFWSYFFLSSQYSPPEPLVNNTRSLKRVRRQWRVICNGPDSFTSLITSLIDANREVIRQSEPLTVGDSERLGPIWLRNGRVYNLHTVKVREVLEGECNETTMNLVFKLNLGKPRVQFDWWGPLNGAASVGGQLWVTMDVLDLDIGLVTPKKKKKLGGRTEVSFLEINLYQTRAT</sequence>
<keyword evidence="3" id="KW-1185">Reference proteome</keyword>
<gene>
    <name evidence="1" type="ORF">IscW_ISCW009419</name>
</gene>
<dbReference type="Proteomes" id="UP000001555">
    <property type="component" value="Unassembled WGS sequence"/>
</dbReference>
<dbReference type="VEuPathDB" id="VectorBase:ISCP_019950"/>
<dbReference type="VEuPathDB" id="VectorBase:ISCI009419"/>
<dbReference type="EnsemblMetazoa" id="ISCW009419-RA">
    <property type="protein sequence ID" value="ISCW009419-PA"/>
    <property type="gene ID" value="ISCW009419"/>
</dbReference>
<evidence type="ECO:0000313" key="2">
    <source>
        <dbReference type="EnsemblMetazoa" id="ISCW009419-PA"/>
    </source>
</evidence>
<organism>
    <name type="scientific">Ixodes scapularis</name>
    <name type="common">Black-legged tick</name>
    <name type="synonym">Deer tick</name>
    <dbReference type="NCBI Taxonomy" id="6945"/>
    <lineage>
        <taxon>Eukaryota</taxon>
        <taxon>Metazoa</taxon>
        <taxon>Ecdysozoa</taxon>
        <taxon>Arthropoda</taxon>
        <taxon>Chelicerata</taxon>
        <taxon>Arachnida</taxon>
        <taxon>Acari</taxon>
        <taxon>Parasitiformes</taxon>
        <taxon>Ixodida</taxon>
        <taxon>Ixodoidea</taxon>
        <taxon>Ixodidae</taxon>
        <taxon>Ixodinae</taxon>
        <taxon>Ixodes</taxon>
    </lineage>
</organism>
<reference evidence="1 3" key="1">
    <citation type="submission" date="2008-03" db="EMBL/GenBank/DDBJ databases">
        <title>Annotation of Ixodes scapularis.</title>
        <authorList>
            <consortium name="Ixodes scapularis Genome Project Consortium"/>
            <person name="Caler E."/>
            <person name="Hannick L.I."/>
            <person name="Bidwell S."/>
            <person name="Joardar V."/>
            <person name="Thiagarajan M."/>
            <person name="Amedeo P."/>
            <person name="Galinsky K.J."/>
            <person name="Schobel S."/>
            <person name="Inman J."/>
            <person name="Hostetler J."/>
            <person name="Miller J."/>
            <person name="Hammond M."/>
            <person name="Megy K."/>
            <person name="Lawson D."/>
            <person name="Kodira C."/>
            <person name="Sutton G."/>
            <person name="Meyer J."/>
            <person name="Hill C.A."/>
            <person name="Birren B."/>
            <person name="Nene V."/>
            <person name="Collins F."/>
            <person name="Alarcon-Chaidez F."/>
            <person name="Wikel S."/>
            <person name="Strausberg R."/>
        </authorList>
    </citation>
    <scope>NUCLEOTIDE SEQUENCE [LARGE SCALE GENOMIC DNA]</scope>
    <source>
        <strain evidence="3">Wikel</strain>
        <strain evidence="1">Wikel colony</strain>
    </source>
</reference>
<protein>
    <submittedName>
        <fullName evidence="1 2">Uncharacterized protein</fullName>
    </submittedName>
</protein>
<dbReference type="EMBL" id="ABJB010708602">
    <property type="status" value="NOT_ANNOTATED_CDS"/>
    <property type="molecule type" value="Genomic_DNA"/>
</dbReference>